<evidence type="ECO:0000313" key="2">
    <source>
        <dbReference type="Proteomes" id="UP000187148"/>
    </source>
</evidence>
<dbReference type="Proteomes" id="UP000187148">
    <property type="component" value="Chromosome"/>
</dbReference>
<organism evidence="1 2">
    <name type="scientific">Kosakonia cowanii JCM 10956 = DSM 18146</name>
    <dbReference type="NCBI Taxonomy" id="1300165"/>
    <lineage>
        <taxon>Bacteria</taxon>
        <taxon>Pseudomonadati</taxon>
        <taxon>Pseudomonadota</taxon>
        <taxon>Gammaproteobacteria</taxon>
        <taxon>Enterobacterales</taxon>
        <taxon>Enterobacteriaceae</taxon>
        <taxon>Kosakonia</taxon>
    </lineage>
</organism>
<reference evidence="1 2" key="1">
    <citation type="submission" date="2017-01" db="EMBL/GenBank/DDBJ databases">
        <authorList>
            <person name="Cao J.-M."/>
        </authorList>
    </citation>
    <scope>NUCLEOTIDE SEQUENCE [LARGE SCALE GENOMIC DNA]</scope>
    <source>
        <strain evidence="1 2">888-76</strain>
    </source>
</reference>
<sequence>MTLLWQSVTLFLHPLLLFKRLIKKENIKKTGFAPIHAQAAPPLACRTFSNSNTQGYPQE</sequence>
<protein>
    <submittedName>
        <fullName evidence="1">Uncharacterized protein</fullName>
    </submittedName>
</protein>
<accession>A0A807LIJ0</accession>
<dbReference type="EMBL" id="CP019445">
    <property type="protein sequence ID" value="APZ05828.1"/>
    <property type="molecule type" value="Genomic_DNA"/>
</dbReference>
<dbReference type="AlphaFoldDB" id="A0A807LIJ0"/>
<keyword evidence="2" id="KW-1185">Reference proteome</keyword>
<evidence type="ECO:0000313" key="1">
    <source>
        <dbReference type="EMBL" id="APZ05828.1"/>
    </source>
</evidence>
<gene>
    <name evidence="1" type="ORF">BWI95_12650</name>
</gene>
<dbReference type="KEGG" id="kco:BWI95_12650"/>
<proteinExistence type="predicted"/>
<name>A0A807LIJ0_9ENTR</name>